<proteinExistence type="predicted"/>
<feature type="region of interest" description="Disordered" evidence="1">
    <location>
        <begin position="245"/>
        <end position="271"/>
    </location>
</feature>
<dbReference type="Proteomes" id="UP001362999">
    <property type="component" value="Unassembled WGS sequence"/>
</dbReference>
<protein>
    <submittedName>
        <fullName evidence="2">Uncharacterized protein</fullName>
    </submittedName>
</protein>
<gene>
    <name evidence="2" type="ORF">R3P38DRAFT_2772383</name>
</gene>
<dbReference type="EMBL" id="JAWWNJ010000021">
    <property type="protein sequence ID" value="KAK7034309.1"/>
    <property type="molecule type" value="Genomic_DNA"/>
</dbReference>
<feature type="compositionally biased region" description="Acidic residues" evidence="1">
    <location>
        <begin position="12"/>
        <end position="25"/>
    </location>
</feature>
<name>A0AAW0C4L6_9AGAR</name>
<dbReference type="AlphaFoldDB" id="A0AAW0C4L6"/>
<sequence length="271" mass="29809">MVLRRPDGEDHSEPEDEAQSEDDDQAPPRAVTRRVKRQVILETESEGSSDEVNKIRKITQEIDDAGFPLTWDEDKKYDLEYFDDPLPPTLQDKSVEEGLRSSLMGNASLLRLAPDIQHHAGNLPDERAAPSTAVEAAEGTMTETTAANVPITNPAAANAAAAASAAATATAMDFPKLRKRTKRNLTEELECICGQEVTEQQRQSSALQCTRAGCETIWFLGSMPSVQTRAVGRDGYSCGKRRWTGAERAEKEWAKSKKDSRKTRRCAGACE</sequence>
<organism evidence="2 3">
    <name type="scientific">Favolaschia claudopus</name>
    <dbReference type="NCBI Taxonomy" id="2862362"/>
    <lineage>
        <taxon>Eukaryota</taxon>
        <taxon>Fungi</taxon>
        <taxon>Dikarya</taxon>
        <taxon>Basidiomycota</taxon>
        <taxon>Agaricomycotina</taxon>
        <taxon>Agaricomycetes</taxon>
        <taxon>Agaricomycetidae</taxon>
        <taxon>Agaricales</taxon>
        <taxon>Marasmiineae</taxon>
        <taxon>Mycenaceae</taxon>
        <taxon>Favolaschia</taxon>
    </lineage>
</organism>
<feature type="compositionally biased region" description="Basic and acidic residues" evidence="1">
    <location>
        <begin position="245"/>
        <end position="257"/>
    </location>
</feature>
<evidence type="ECO:0000313" key="2">
    <source>
        <dbReference type="EMBL" id="KAK7034309.1"/>
    </source>
</evidence>
<reference evidence="2 3" key="1">
    <citation type="journal article" date="2024" name="J Genomics">
        <title>Draft genome sequencing and assembly of Favolaschia claudopus CIRM-BRFM 2984 isolated from oak limbs.</title>
        <authorList>
            <person name="Navarro D."/>
            <person name="Drula E."/>
            <person name="Chaduli D."/>
            <person name="Cazenave R."/>
            <person name="Ahrendt S."/>
            <person name="Wang J."/>
            <person name="Lipzen A."/>
            <person name="Daum C."/>
            <person name="Barry K."/>
            <person name="Grigoriev I.V."/>
            <person name="Favel A."/>
            <person name="Rosso M.N."/>
            <person name="Martin F."/>
        </authorList>
    </citation>
    <scope>NUCLEOTIDE SEQUENCE [LARGE SCALE GENOMIC DNA]</scope>
    <source>
        <strain evidence="2 3">CIRM-BRFM 2984</strain>
    </source>
</reference>
<feature type="region of interest" description="Disordered" evidence="1">
    <location>
        <begin position="1"/>
        <end position="34"/>
    </location>
</feature>
<evidence type="ECO:0000256" key="1">
    <source>
        <dbReference type="SAM" id="MobiDB-lite"/>
    </source>
</evidence>
<keyword evidence="3" id="KW-1185">Reference proteome</keyword>
<feature type="compositionally biased region" description="Basic and acidic residues" evidence="1">
    <location>
        <begin position="1"/>
        <end position="11"/>
    </location>
</feature>
<comment type="caution">
    <text evidence="2">The sequence shown here is derived from an EMBL/GenBank/DDBJ whole genome shotgun (WGS) entry which is preliminary data.</text>
</comment>
<evidence type="ECO:0000313" key="3">
    <source>
        <dbReference type="Proteomes" id="UP001362999"/>
    </source>
</evidence>
<accession>A0AAW0C4L6</accession>